<dbReference type="GO" id="GO:0003700">
    <property type="term" value="F:DNA-binding transcription factor activity"/>
    <property type="evidence" value="ECO:0007669"/>
    <property type="project" value="InterPro"/>
</dbReference>
<evidence type="ECO:0000256" key="8">
    <source>
        <dbReference type="SAM" id="MobiDB-lite"/>
    </source>
</evidence>
<keyword evidence="4" id="KW-0238">DNA-binding</keyword>
<reference evidence="10" key="1">
    <citation type="submission" date="2022-05" db="EMBL/GenBank/DDBJ databases">
        <title>The Musa troglodytarum L. genome provides insights into the mechanism of non-climacteric behaviour and enrichment of carotenoids.</title>
        <authorList>
            <person name="Wang J."/>
        </authorList>
    </citation>
    <scope>NUCLEOTIDE SEQUENCE</scope>
    <source>
        <tissue evidence="10">Leaf</tissue>
    </source>
</reference>
<keyword evidence="11" id="KW-1185">Reference proteome</keyword>
<dbReference type="OrthoDB" id="644067at2759"/>
<dbReference type="PROSITE" id="PS00036">
    <property type="entry name" value="BZIP_BASIC"/>
    <property type="match status" value="1"/>
</dbReference>
<evidence type="ECO:0000256" key="3">
    <source>
        <dbReference type="ARBA" id="ARBA00023015"/>
    </source>
</evidence>
<keyword evidence="3" id="KW-0805">Transcription regulation</keyword>
<dbReference type="GO" id="GO:0003677">
    <property type="term" value="F:DNA binding"/>
    <property type="evidence" value="ECO:0007669"/>
    <property type="project" value="UniProtKB-KW"/>
</dbReference>
<comment type="subcellular location">
    <subcellularLocation>
        <location evidence="1">Nucleus</location>
    </subcellularLocation>
</comment>
<evidence type="ECO:0000256" key="1">
    <source>
        <dbReference type="ARBA" id="ARBA00004123"/>
    </source>
</evidence>
<feature type="compositionally biased region" description="Basic and acidic residues" evidence="8">
    <location>
        <begin position="176"/>
        <end position="185"/>
    </location>
</feature>
<dbReference type="PANTHER" id="PTHR22952:SF385">
    <property type="entry name" value="ABSCISIC ACID-INSENSITIVE 5-LIKE PROTEIN 2"/>
    <property type="match status" value="1"/>
</dbReference>
<dbReference type="FunFam" id="1.20.5.170:FF:000036">
    <property type="entry name" value="ABSCISIC ACID-INSENSITIVE 5-like protein 2"/>
    <property type="match status" value="1"/>
</dbReference>
<feature type="coiled-coil region" evidence="7">
    <location>
        <begin position="214"/>
        <end position="245"/>
    </location>
</feature>
<gene>
    <name evidence="10" type="ORF">MUK42_16830</name>
</gene>
<dbReference type="GO" id="GO:0005634">
    <property type="term" value="C:nucleus"/>
    <property type="evidence" value="ECO:0007669"/>
    <property type="project" value="UniProtKB-SubCell"/>
</dbReference>
<evidence type="ECO:0000313" key="10">
    <source>
        <dbReference type="EMBL" id="URE35617.1"/>
    </source>
</evidence>
<accession>A0A9E7KX64</accession>
<sequence>MATQGVGGRQQSQVQSLARQGSIYSLTLNEVQSHLGEPLHSMNLDELLRSVFPSEEHQSSGADAGGGHGALDPRLHREGSVTMTRVLSKKTIDEVWRHIQQGQEEAQEGVRDYGRQSTLGEMTLEAFLSKAGISIAGAYGGRQLPQPLAIVDAVFHEGEGANSSPVNPQTPRRKRGPVEDTAKKTVERRQKRMIKNRESAARSRARKQASSIDVLAYTNELENKVSRLEEENQRLRQQRELEAMIHHIPQPEPKHQLRRTSSALF</sequence>
<dbReference type="Proteomes" id="UP001055439">
    <property type="component" value="Chromosome 8"/>
</dbReference>
<keyword evidence="7" id="KW-0175">Coiled coil</keyword>
<organism evidence="10 11">
    <name type="scientific">Musa troglodytarum</name>
    <name type="common">fe'i banana</name>
    <dbReference type="NCBI Taxonomy" id="320322"/>
    <lineage>
        <taxon>Eukaryota</taxon>
        <taxon>Viridiplantae</taxon>
        <taxon>Streptophyta</taxon>
        <taxon>Embryophyta</taxon>
        <taxon>Tracheophyta</taxon>
        <taxon>Spermatophyta</taxon>
        <taxon>Magnoliopsida</taxon>
        <taxon>Liliopsida</taxon>
        <taxon>Zingiberales</taxon>
        <taxon>Musaceae</taxon>
        <taxon>Musa</taxon>
    </lineage>
</organism>
<dbReference type="InterPro" id="IPR043452">
    <property type="entry name" value="BZIP46-like"/>
</dbReference>
<dbReference type="PANTHER" id="PTHR22952">
    <property type="entry name" value="CAMP-RESPONSE ELEMENT BINDING PROTEIN-RELATED"/>
    <property type="match status" value="1"/>
</dbReference>
<evidence type="ECO:0000259" key="9">
    <source>
        <dbReference type="PROSITE" id="PS50217"/>
    </source>
</evidence>
<dbReference type="InterPro" id="IPR004827">
    <property type="entry name" value="bZIP"/>
</dbReference>
<proteinExistence type="predicted"/>
<dbReference type="Gene3D" id="1.20.5.170">
    <property type="match status" value="1"/>
</dbReference>
<feature type="region of interest" description="Disordered" evidence="8">
    <location>
        <begin position="159"/>
        <end position="185"/>
    </location>
</feature>
<dbReference type="GO" id="GO:0045893">
    <property type="term" value="P:positive regulation of DNA-templated transcription"/>
    <property type="evidence" value="ECO:0007669"/>
    <property type="project" value="InterPro"/>
</dbReference>
<evidence type="ECO:0000256" key="2">
    <source>
        <dbReference type="ARBA" id="ARBA00022682"/>
    </source>
</evidence>
<dbReference type="EMBL" id="CP097510">
    <property type="protein sequence ID" value="URE35617.1"/>
    <property type="molecule type" value="Genomic_DNA"/>
</dbReference>
<feature type="region of interest" description="Disordered" evidence="8">
    <location>
        <begin position="54"/>
        <end position="77"/>
    </location>
</feature>
<dbReference type="InterPro" id="IPR046347">
    <property type="entry name" value="bZIP_sf"/>
</dbReference>
<feature type="compositionally biased region" description="Polar residues" evidence="8">
    <location>
        <begin position="161"/>
        <end position="170"/>
    </location>
</feature>
<dbReference type="AlphaFoldDB" id="A0A9E7KX64"/>
<dbReference type="Pfam" id="PF00170">
    <property type="entry name" value="bZIP_1"/>
    <property type="match status" value="1"/>
</dbReference>
<name>A0A9E7KX64_9LILI</name>
<dbReference type="SMART" id="SM00338">
    <property type="entry name" value="BRLZ"/>
    <property type="match status" value="1"/>
</dbReference>
<keyword evidence="2" id="KW-0938">Abscisic acid signaling pathway</keyword>
<evidence type="ECO:0000256" key="4">
    <source>
        <dbReference type="ARBA" id="ARBA00023125"/>
    </source>
</evidence>
<dbReference type="CDD" id="cd14707">
    <property type="entry name" value="bZIP_plant_BZIP46"/>
    <property type="match status" value="1"/>
</dbReference>
<evidence type="ECO:0000256" key="7">
    <source>
        <dbReference type="SAM" id="Coils"/>
    </source>
</evidence>
<evidence type="ECO:0000256" key="6">
    <source>
        <dbReference type="ARBA" id="ARBA00023242"/>
    </source>
</evidence>
<feature type="domain" description="BZIP" evidence="9">
    <location>
        <begin position="186"/>
        <end position="238"/>
    </location>
</feature>
<keyword evidence="6" id="KW-0539">Nucleus</keyword>
<dbReference type="PROSITE" id="PS50217">
    <property type="entry name" value="BZIP"/>
    <property type="match status" value="1"/>
</dbReference>
<dbReference type="SUPFAM" id="SSF57959">
    <property type="entry name" value="Leucine zipper domain"/>
    <property type="match status" value="1"/>
</dbReference>
<evidence type="ECO:0000256" key="5">
    <source>
        <dbReference type="ARBA" id="ARBA00023163"/>
    </source>
</evidence>
<keyword evidence="5" id="KW-0804">Transcription</keyword>
<evidence type="ECO:0000313" key="11">
    <source>
        <dbReference type="Proteomes" id="UP001055439"/>
    </source>
</evidence>
<dbReference type="GO" id="GO:0009738">
    <property type="term" value="P:abscisic acid-activated signaling pathway"/>
    <property type="evidence" value="ECO:0007669"/>
    <property type="project" value="UniProtKB-KW"/>
</dbReference>
<protein>
    <submittedName>
        <fullName evidence="10">Basic region leucine zipper</fullName>
    </submittedName>
</protein>